<dbReference type="Gene3D" id="1.10.220.20">
    <property type="match status" value="1"/>
</dbReference>
<dbReference type="InterPro" id="IPR001849">
    <property type="entry name" value="PH_domain"/>
</dbReference>
<dbReference type="InterPro" id="IPR035999">
    <property type="entry name" value="Sec7_dom_sf"/>
</dbReference>
<dbReference type="InParanoid" id="A0A078AC25"/>
<evidence type="ECO:0000259" key="2">
    <source>
        <dbReference type="PROSITE" id="PS50003"/>
    </source>
</evidence>
<feature type="region of interest" description="Disordered" evidence="1">
    <location>
        <begin position="207"/>
        <end position="240"/>
    </location>
</feature>
<dbReference type="Gene3D" id="1.10.1000.11">
    <property type="entry name" value="Arf Nucleotide-binding Site Opener,domain 2"/>
    <property type="match status" value="1"/>
</dbReference>
<proteinExistence type="predicted"/>
<feature type="domain" description="Rab-GAP TBC" evidence="3">
    <location>
        <begin position="1001"/>
        <end position="1261"/>
    </location>
</feature>
<dbReference type="SUPFAM" id="SSF50729">
    <property type="entry name" value="PH domain-like"/>
    <property type="match status" value="1"/>
</dbReference>
<dbReference type="GO" id="GO:0032012">
    <property type="term" value="P:regulation of ARF protein signal transduction"/>
    <property type="evidence" value="ECO:0007669"/>
    <property type="project" value="InterPro"/>
</dbReference>
<protein>
    <submittedName>
        <fullName evidence="5">Sec7 domain containing protein</fullName>
    </submittedName>
</protein>
<dbReference type="InterPro" id="IPR000904">
    <property type="entry name" value="Sec7_dom"/>
</dbReference>
<organism evidence="5 6">
    <name type="scientific">Stylonychia lemnae</name>
    <name type="common">Ciliate</name>
    <dbReference type="NCBI Taxonomy" id="5949"/>
    <lineage>
        <taxon>Eukaryota</taxon>
        <taxon>Sar</taxon>
        <taxon>Alveolata</taxon>
        <taxon>Ciliophora</taxon>
        <taxon>Intramacronucleata</taxon>
        <taxon>Spirotrichea</taxon>
        <taxon>Stichotrichia</taxon>
        <taxon>Sporadotrichida</taxon>
        <taxon>Oxytrichidae</taxon>
        <taxon>Stylonychinae</taxon>
        <taxon>Stylonychia</taxon>
    </lineage>
</organism>
<feature type="domain" description="SEC7" evidence="4">
    <location>
        <begin position="516"/>
        <end position="703"/>
    </location>
</feature>
<dbReference type="PANTHER" id="PTHR10663">
    <property type="entry name" value="GUANYL-NUCLEOTIDE EXCHANGE FACTOR"/>
    <property type="match status" value="1"/>
</dbReference>
<keyword evidence="6" id="KW-1185">Reference proteome</keyword>
<dbReference type="Gene3D" id="1.10.8.270">
    <property type="entry name" value="putative rabgap domain of human tbc1 domain family member 14 like domains"/>
    <property type="match status" value="1"/>
</dbReference>
<sequence>MTRQQETEGNLKVMNENQVYNSKEKLLDLSPQNIGTLKLRNEWNPDLAKLKSMHHEDEVGLIDQSKDQPKMNKSKSKIFEMLSPSKKLAMNDQKNHPKSNKNIDKGGDYQQWQRELTANFDANLHNSMDEQGSSARQGHERNINHRDQYYLQKENHNINNKNQSTINQEARLRQQRVFEKEQILNKKLNFLIQNEEEQFKFQDLNVTDNSPQNAQFNKGSHQASLRTESAQPNERENSSCQYDSPIPNNFHGSHNIDGIKGILQLNQIQIDLISANEGTMISNGLSKFDQNNQELLHRQLSLQQIQQPFYQQSSSSSDEYMRRVLSKQEINQNTPKFKSNNIMVRYPSQQDRKSSSFCSVSQQSSISNVVLEQQRKHQYNEIRDTEIRMDDLLLQPKQSSNFYANQRFNKQFFEDLKNQQIGFATVLQERKNNYLTSQDQTHRSQNISFSQNNNQTFKQHMQQQQQEQIDCQGSGQNQNLKLLLDQKSRFRDSNLLGDEWNMKRKNSNFLTDLLTRIEQNNQLKKSIERAIILFNEKPRKGIDFLIKNNFIEHDPVMIAEFLLTTPGLSKFAIGQFIGLNEPLSLEVLKEFSNKIDFRELEVDEALRLFLQQFRLPGESQQIDRIIEQFSNTYYGDNPSDFRNVDGVYVMAYSLIFLNTLNHNSNVSAARKLTKQQFIQQNKYENPDYPTQRLEEMFDRIMTNEFKTDTLFVEKIYERIRAFNHEETTKETIKLSTNVLQSGASFLKFGRMGKPHLRFVYVSDDEQNLFWCVQKMNNRKSRIKCIRCDDIVDIRVGYNSTKVLVKHQLPIEFDDLVFSILTNTRTLDLQAQNSEIRNRWVKFLKILINEKQNQQKIRDNCNQLEIFERKQRIQHELEEIWENDIMTNFSDHWDYQNHCPKTQLKESKFSKTYAANNSRSNGKKKRGWLCKINPKTCWQDHNNKRLLRNETKRLRASAGGANDGHMSNRSYNDYSPERYPAADFAFESQSQGYFLENLWRRGIPPKFRRKIWPFAIQNKLEITKQLYRINLREGLSVVNSIQKQLRTQKKGLQKQILEKIDQDIKNTLQTFKVYFQRESNLSMKFSTNVKEGSQQEEMKGIFDLAKSLEKSKQDEQDSDQINSIPPMMEESYQSNLKYETLFHNILSFIMQRPDIGYLPNVSYLAGMFLIYCNEYDAYASFTNFIHGHYFLDLFKGQLSDIKLRINQFNKHFLKMMPDLFKHFETLDITTDLYLIDWMLTLYSKNMDLDIVSRIWDNFMLDGEIFAIKTGLAILQYFENQFIKQSYFQIVKQLKTLQGGIIEEDKFFTLIDGINIDSNSYYADIKMQKWSYQKSKVLGSVFQ</sequence>
<dbReference type="InterPro" id="IPR011993">
    <property type="entry name" value="PH-like_dom_sf"/>
</dbReference>
<dbReference type="Pfam" id="PF00566">
    <property type="entry name" value="RabGAP-TBC"/>
    <property type="match status" value="1"/>
</dbReference>
<dbReference type="GO" id="GO:0005085">
    <property type="term" value="F:guanyl-nucleotide exchange factor activity"/>
    <property type="evidence" value="ECO:0007669"/>
    <property type="project" value="InterPro"/>
</dbReference>
<dbReference type="Pfam" id="PF01369">
    <property type="entry name" value="Sec7"/>
    <property type="match status" value="1"/>
</dbReference>
<dbReference type="SMART" id="SM00233">
    <property type="entry name" value="PH"/>
    <property type="match status" value="1"/>
</dbReference>
<dbReference type="SMART" id="SM00164">
    <property type="entry name" value="TBC"/>
    <property type="match status" value="1"/>
</dbReference>
<dbReference type="SUPFAM" id="SSF47923">
    <property type="entry name" value="Ypt/Rab-GAP domain of gyp1p"/>
    <property type="match status" value="2"/>
</dbReference>
<dbReference type="InterPro" id="IPR035969">
    <property type="entry name" value="Rab-GAP_TBC_sf"/>
</dbReference>
<dbReference type="SMART" id="SM00222">
    <property type="entry name" value="Sec7"/>
    <property type="match status" value="1"/>
</dbReference>
<dbReference type="PROSITE" id="PS50003">
    <property type="entry name" value="PH_DOMAIN"/>
    <property type="match status" value="1"/>
</dbReference>
<dbReference type="InterPro" id="IPR023394">
    <property type="entry name" value="Sec7_C_sf"/>
</dbReference>
<dbReference type="OrthoDB" id="18431at2759"/>
<dbReference type="OMA" id="HELEEIW"/>
<dbReference type="EMBL" id="CCKQ01007006">
    <property type="protein sequence ID" value="CDW78333.1"/>
    <property type="molecule type" value="Genomic_DNA"/>
</dbReference>
<dbReference type="CDD" id="cd00171">
    <property type="entry name" value="Sec7"/>
    <property type="match status" value="1"/>
</dbReference>
<evidence type="ECO:0000259" key="3">
    <source>
        <dbReference type="PROSITE" id="PS50086"/>
    </source>
</evidence>
<dbReference type="PROSITE" id="PS50086">
    <property type="entry name" value="TBC_RABGAP"/>
    <property type="match status" value="1"/>
</dbReference>
<feature type="domain" description="PH" evidence="2">
    <location>
        <begin position="817"/>
        <end position="848"/>
    </location>
</feature>
<evidence type="ECO:0000313" key="5">
    <source>
        <dbReference type="EMBL" id="CDW78333.1"/>
    </source>
</evidence>
<name>A0A078AC25_STYLE</name>
<dbReference type="Gene3D" id="1.10.472.80">
    <property type="entry name" value="Ypt/Rab-GAP domain of gyp1p, domain 3"/>
    <property type="match status" value="1"/>
</dbReference>
<dbReference type="Gene3D" id="2.30.29.30">
    <property type="entry name" value="Pleckstrin-homology domain (PH domain)/Phosphotyrosine-binding domain (PTB)"/>
    <property type="match status" value="1"/>
</dbReference>
<evidence type="ECO:0000313" key="6">
    <source>
        <dbReference type="Proteomes" id="UP000039865"/>
    </source>
</evidence>
<dbReference type="SUPFAM" id="SSF48425">
    <property type="entry name" value="Sec7 domain"/>
    <property type="match status" value="1"/>
</dbReference>
<evidence type="ECO:0000259" key="4">
    <source>
        <dbReference type="PROSITE" id="PS50190"/>
    </source>
</evidence>
<evidence type="ECO:0000256" key="1">
    <source>
        <dbReference type="SAM" id="MobiDB-lite"/>
    </source>
</evidence>
<reference evidence="5 6" key="1">
    <citation type="submission" date="2014-06" db="EMBL/GenBank/DDBJ databases">
        <authorList>
            <person name="Swart Estienne"/>
        </authorList>
    </citation>
    <scope>NUCLEOTIDE SEQUENCE [LARGE SCALE GENOMIC DNA]</scope>
    <source>
        <strain evidence="5 6">130c</strain>
    </source>
</reference>
<gene>
    <name evidence="5" type="primary">Contig12148.g12985</name>
    <name evidence="5" type="ORF">STYLEM_7309</name>
</gene>
<dbReference type="Proteomes" id="UP000039865">
    <property type="component" value="Unassembled WGS sequence"/>
</dbReference>
<accession>A0A078AC25</accession>
<dbReference type="InterPro" id="IPR000195">
    <property type="entry name" value="Rab-GAP-TBC_dom"/>
</dbReference>
<dbReference type="PROSITE" id="PS50190">
    <property type="entry name" value="SEC7"/>
    <property type="match status" value="1"/>
</dbReference>